<feature type="compositionally biased region" description="Low complexity" evidence="1">
    <location>
        <begin position="45"/>
        <end position="85"/>
    </location>
</feature>
<feature type="compositionally biased region" description="Basic and acidic residues" evidence="1">
    <location>
        <begin position="1"/>
        <end position="11"/>
    </location>
</feature>
<accession>A0A834NYY5</accession>
<reference evidence="2" key="1">
    <citation type="journal article" date="2020" name="G3 (Bethesda)">
        <title>High-Quality Assemblies for Three Invasive Social Wasps from the &lt;i&gt;Vespula&lt;/i&gt; Genus.</title>
        <authorList>
            <person name="Harrop T.W.R."/>
            <person name="Guhlin J."/>
            <person name="McLaughlin G.M."/>
            <person name="Permina E."/>
            <person name="Stockwell P."/>
            <person name="Gilligan J."/>
            <person name="Le Lec M.F."/>
            <person name="Gruber M.A.M."/>
            <person name="Quinn O."/>
            <person name="Lovegrove M."/>
            <person name="Duncan E.J."/>
            <person name="Remnant E.J."/>
            <person name="Van Eeckhoven J."/>
            <person name="Graham B."/>
            <person name="Knapp R.A."/>
            <person name="Langford K.W."/>
            <person name="Kronenberg Z."/>
            <person name="Press M.O."/>
            <person name="Eacker S.M."/>
            <person name="Wilson-Rankin E.E."/>
            <person name="Purcell J."/>
            <person name="Lester P.J."/>
            <person name="Dearden P.K."/>
        </authorList>
    </citation>
    <scope>NUCLEOTIDE SEQUENCE</scope>
    <source>
        <strain evidence="2">Volc-1</strain>
    </source>
</reference>
<evidence type="ECO:0000313" key="3">
    <source>
        <dbReference type="Proteomes" id="UP000600918"/>
    </source>
</evidence>
<protein>
    <submittedName>
        <fullName evidence="2">Uncharacterized protein</fullName>
    </submittedName>
</protein>
<dbReference type="EMBL" id="JACSDY010000008">
    <property type="protein sequence ID" value="KAF7421852.1"/>
    <property type="molecule type" value="Genomic_DNA"/>
</dbReference>
<gene>
    <name evidence="2" type="ORF">H0235_009688</name>
</gene>
<dbReference type="Proteomes" id="UP000600918">
    <property type="component" value="Unassembled WGS sequence"/>
</dbReference>
<keyword evidence="3" id="KW-1185">Reference proteome</keyword>
<dbReference type="AlphaFoldDB" id="A0A834NYY5"/>
<sequence length="117" mass="13067">MRDSYRDEVCESAKIGTTRSRPVIQLNTRPLLFTSRDMADLKGDSNSSNSNNYSSNSYSSNSNNSNSNSNNSNSNSKSNRDSNNNQDSYPFLPALSDELMEQHLALSIVLNVREIDH</sequence>
<organism evidence="2 3">
    <name type="scientific">Vespula pensylvanica</name>
    <name type="common">Western yellow jacket</name>
    <name type="synonym">Wasp</name>
    <dbReference type="NCBI Taxonomy" id="30213"/>
    <lineage>
        <taxon>Eukaryota</taxon>
        <taxon>Metazoa</taxon>
        <taxon>Ecdysozoa</taxon>
        <taxon>Arthropoda</taxon>
        <taxon>Hexapoda</taxon>
        <taxon>Insecta</taxon>
        <taxon>Pterygota</taxon>
        <taxon>Neoptera</taxon>
        <taxon>Endopterygota</taxon>
        <taxon>Hymenoptera</taxon>
        <taxon>Apocrita</taxon>
        <taxon>Aculeata</taxon>
        <taxon>Vespoidea</taxon>
        <taxon>Vespidae</taxon>
        <taxon>Vespinae</taxon>
        <taxon>Vespula</taxon>
    </lineage>
</organism>
<evidence type="ECO:0000256" key="1">
    <source>
        <dbReference type="SAM" id="MobiDB-lite"/>
    </source>
</evidence>
<feature type="compositionally biased region" description="Polar residues" evidence="1">
    <location>
        <begin position="15"/>
        <end position="28"/>
    </location>
</feature>
<name>A0A834NYY5_VESPE</name>
<comment type="caution">
    <text evidence="2">The sequence shown here is derived from an EMBL/GenBank/DDBJ whole genome shotgun (WGS) entry which is preliminary data.</text>
</comment>
<evidence type="ECO:0000313" key="2">
    <source>
        <dbReference type="EMBL" id="KAF7421852.1"/>
    </source>
</evidence>
<proteinExistence type="predicted"/>
<feature type="region of interest" description="Disordered" evidence="1">
    <location>
        <begin position="1"/>
        <end position="93"/>
    </location>
</feature>